<comment type="catalytic activity">
    <reaction evidence="6">
        <text>N-acetyl-alpha-D-glucosamine 1-phosphate + UTP + H(+) = UDP-N-acetyl-alpha-D-glucosamine + diphosphate</text>
        <dbReference type="Rhea" id="RHEA:13509"/>
        <dbReference type="ChEBI" id="CHEBI:15378"/>
        <dbReference type="ChEBI" id="CHEBI:33019"/>
        <dbReference type="ChEBI" id="CHEBI:46398"/>
        <dbReference type="ChEBI" id="CHEBI:57705"/>
        <dbReference type="ChEBI" id="CHEBI:57776"/>
        <dbReference type="EC" id="2.7.7.23"/>
    </reaction>
</comment>
<gene>
    <name evidence="8" type="primary">PLEST002296</name>
    <name evidence="8" type="ORF">PLESTB_000728400</name>
</gene>
<dbReference type="GO" id="GO:0006048">
    <property type="term" value="P:UDP-N-acetylglucosamine biosynthetic process"/>
    <property type="evidence" value="ECO:0007669"/>
    <property type="project" value="TreeGrafter"/>
</dbReference>
<evidence type="ECO:0000313" key="9">
    <source>
        <dbReference type="Proteomes" id="UP001165080"/>
    </source>
</evidence>
<evidence type="ECO:0000256" key="4">
    <source>
        <dbReference type="ARBA" id="ARBA00022679"/>
    </source>
</evidence>
<evidence type="ECO:0000256" key="7">
    <source>
        <dbReference type="SAM" id="MobiDB-lite"/>
    </source>
</evidence>
<dbReference type="EC" id="2.7.7.23" evidence="3"/>
<dbReference type="InterPro" id="IPR002618">
    <property type="entry name" value="UDPGP_fam"/>
</dbReference>
<evidence type="ECO:0000256" key="6">
    <source>
        <dbReference type="ARBA" id="ARBA00048493"/>
    </source>
</evidence>
<evidence type="ECO:0000256" key="2">
    <source>
        <dbReference type="ARBA" id="ARBA00010401"/>
    </source>
</evidence>
<dbReference type="GO" id="GO:0003977">
    <property type="term" value="F:UDP-N-acetylglucosamine diphosphorylase activity"/>
    <property type="evidence" value="ECO:0007669"/>
    <property type="project" value="UniProtKB-EC"/>
</dbReference>
<reference evidence="8 9" key="1">
    <citation type="journal article" date="2023" name="Commun. Biol.">
        <title>Reorganization of the ancestral sex-determining regions during the evolution of trioecy in Pleodorina starrii.</title>
        <authorList>
            <person name="Takahashi K."/>
            <person name="Suzuki S."/>
            <person name="Kawai-Toyooka H."/>
            <person name="Yamamoto K."/>
            <person name="Hamaji T."/>
            <person name="Ootsuki R."/>
            <person name="Yamaguchi H."/>
            <person name="Kawachi M."/>
            <person name="Higashiyama T."/>
            <person name="Nozaki H."/>
        </authorList>
    </citation>
    <scope>NUCLEOTIDE SEQUENCE [LARGE SCALE GENOMIC DNA]</scope>
    <source>
        <strain evidence="8 9">NIES-4479</strain>
    </source>
</reference>
<dbReference type="CDD" id="cd04193">
    <property type="entry name" value="UDPGlcNAc_PPase"/>
    <property type="match status" value="1"/>
</dbReference>
<keyword evidence="5" id="KW-0548">Nucleotidyltransferase</keyword>
<feature type="region of interest" description="Disordered" evidence="7">
    <location>
        <begin position="459"/>
        <end position="491"/>
    </location>
</feature>
<name>A0A9W6BKV9_9CHLO</name>
<dbReference type="PANTHER" id="PTHR11952">
    <property type="entry name" value="UDP- GLUCOSE PYROPHOSPHORYLASE"/>
    <property type="match status" value="1"/>
</dbReference>
<dbReference type="InterPro" id="IPR029044">
    <property type="entry name" value="Nucleotide-diphossugar_trans"/>
</dbReference>
<evidence type="ECO:0000256" key="1">
    <source>
        <dbReference type="ARBA" id="ARBA00005208"/>
    </source>
</evidence>
<keyword evidence="4" id="KW-0808">Transferase</keyword>
<comment type="caution">
    <text evidence="8">The sequence shown here is derived from an EMBL/GenBank/DDBJ whole genome shotgun (WGS) entry which is preliminary data.</text>
</comment>
<keyword evidence="9" id="KW-1185">Reference proteome</keyword>
<evidence type="ECO:0000313" key="8">
    <source>
        <dbReference type="EMBL" id="GLC53286.1"/>
    </source>
</evidence>
<evidence type="ECO:0000256" key="5">
    <source>
        <dbReference type="ARBA" id="ARBA00022695"/>
    </source>
</evidence>
<dbReference type="Gene3D" id="3.90.550.10">
    <property type="entry name" value="Spore Coat Polysaccharide Biosynthesis Protein SpsA, Chain A"/>
    <property type="match status" value="1"/>
</dbReference>
<comment type="pathway">
    <text evidence="1">Nucleotide-sugar biosynthesis; UDP-N-acetyl-alpha-D-glucosamine biosynthesis; UDP-N-acetyl-alpha-D-glucosamine from N-acetyl-alpha-D-glucosamine 1-phosphate: step 1/1.</text>
</comment>
<dbReference type="AlphaFoldDB" id="A0A9W6BKV9"/>
<comment type="similarity">
    <text evidence="2">Belongs to the UDPGP type 1 family.</text>
</comment>
<dbReference type="SUPFAM" id="SSF53448">
    <property type="entry name" value="Nucleotide-diphospho-sugar transferases"/>
    <property type="match status" value="1"/>
</dbReference>
<organism evidence="8 9">
    <name type="scientific">Pleodorina starrii</name>
    <dbReference type="NCBI Taxonomy" id="330485"/>
    <lineage>
        <taxon>Eukaryota</taxon>
        <taxon>Viridiplantae</taxon>
        <taxon>Chlorophyta</taxon>
        <taxon>core chlorophytes</taxon>
        <taxon>Chlorophyceae</taxon>
        <taxon>CS clade</taxon>
        <taxon>Chlamydomonadales</taxon>
        <taxon>Volvocaceae</taxon>
        <taxon>Pleodorina</taxon>
    </lineage>
</organism>
<dbReference type="Pfam" id="PF01704">
    <property type="entry name" value="UDPGP"/>
    <property type="match status" value="1"/>
</dbReference>
<accession>A0A9W6BKV9</accession>
<proteinExistence type="inferred from homology"/>
<dbReference type="Proteomes" id="UP001165080">
    <property type="component" value="Unassembled WGS sequence"/>
</dbReference>
<evidence type="ECO:0000256" key="3">
    <source>
        <dbReference type="ARBA" id="ARBA00012457"/>
    </source>
</evidence>
<protein>
    <recommendedName>
        <fullName evidence="3">UDP-N-acetylglucosamine diphosphorylase</fullName>
        <ecNumber evidence="3">2.7.7.23</ecNumber>
    </recommendedName>
</protein>
<dbReference type="InterPro" id="IPR039741">
    <property type="entry name" value="UDP-sugar_pyrophosphorylase"/>
</dbReference>
<dbReference type="PANTHER" id="PTHR11952:SF2">
    <property type="entry name" value="LD24639P"/>
    <property type="match status" value="1"/>
</dbReference>
<sequence length="583" mass="62438">MRSASTSAPKLPSRAFLLRIHLFRYNKKAVSKLQARAMAFTGLEQRASCARSAAESAGQGHVFRHWDLLAEPEKDQLLKDLEGLDYEYLSRVFSSSLAASSAPSFDGVEPATDVVQLKDTTAAQAAQWTHHGYRLITEGRAAVLLLAGGQGTRLGSSLPKGCFDIGLPSHKSLFQLQAERLLRLQRLAAAATETPPSAAKPLRWYVMTSAFTHADTLAHFQANGYFGLAPEQVTFFQQGFLPCFTEDGKLILETRGSLAKAPDGNGGVYLSLARSGVLDAMAAAGVECLDCYCVDNSLARLGDPRFIGYCHGFAKADVGARVVAKAYPEEKVGVFALRRGAAAATTAAAGSLAVLEYSELDPALASATNPETGQLYYNWSNICMHYFSVQWLRDVAAQLLAGGGTPYHVARKRIPSVDGPVAGVKLELFIFDTFPLAGNRTALVEVDRREEFAPVKNAAGGFSASRRGRPPASPAWPGHTSSPPPQSAASYDLSHALSHPCCDGAVRGGWNEMLGCMMRCSVPPRLWITVSTDTLPNGVQLRQLASLFNLCRARAQARPPTPPTPRAPPCCSFTPAGFAPPAA</sequence>
<dbReference type="EMBL" id="BRXU01000007">
    <property type="protein sequence ID" value="GLC53286.1"/>
    <property type="molecule type" value="Genomic_DNA"/>
</dbReference>